<organism evidence="2 3">
    <name type="scientific">Anaeramoeba flamelloides</name>
    <dbReference type="NCBI Taxonomy" id="1746091"/>
    <lineage>
        <taxon>Eukaryota</taxon>
        <taxon>Metamonada</taxon>
        <taxon>Anaeramoebidae</taxon>
        <taxon>Anaeramoeba</taxon>
    </lineage>
</organism>
<feature type="compositionally biased region" description="Polar residues" evidence="1">
    <location>
        <begin position="1295"/>
        <end position="1306"/>
    </location>
</feature>
<feature type="compositionally biased region" description="Acidic residues" evidence="1">
    <location>
        <begin position="1065"/>
        <end position="1081"/>
    </location>
</feature>
<dbReference type="EMBL" id="JANTQA010000048">
    <property type="protein sequence ID" value="KAJ3431173.1"/>
    <property type="molecule type" value="Genomic_DNA"/>
</dbReference>
<feature type="region of interest" description="Disordered" evidence="1">
    <location>
        <begin position="1048"/>
        <end position="1082"/>
    </location>
</feature>
<evidence type="ECO:0000313" key="3">
    <source>
        <dbReference type="Proteomes" id="UP001146793"/>
    </source>
</evidence>
<evidence type="ECO:0000256" key="1">
    <source>
        <dbReference type="SAM" id="MobiDB-lite"/>
    </source>
</evidence>
<feature type="compositionally biased region" description="Low complexity" evidence="1">
    <location>
        <begin position="1238"/>
        <end position="1289"/>
    </location>
</feature>
<gene>
    <name evidence="2" type="ORF">M0812_02849</name>
</gene>
<comment type="caution">
    <text evidence="2">The sequence shown here is derived from an EMBL/GenBank/DDBJ whole genome shotgun (WGS) entry which is preliminary data.</text>
</comment>
<feature type="compositionally biased region" description="Basic and acidic residues" evidence="1">
    <location>
        <begin position="85"/>
        <end position="117"/>
    </location>
</feature>
<feature type="compositionally biased region" description="Basic residues" evidence="1">
    <location>
        <begin position="55"/>
        <end position="81"/>
    </location>
</feature>
<feature type="compositionally biased region" description="Polar residues" evidence="1">
    <location>
        <begin position="119"/>
        <end position="135"/>
    </location>
</feature>
<feature type="compositionally biased region" description="Basic and acidic residues" evidence="1">
    <location>
        <begin position="34"/>
        <end position="50"/>
    </location>
</feature>
<feature type="compositionally biased region" description="Basic and acidic residues" evidence="1">
    <location>
        <begin position="1307"/>
        <end position="1320"/>
    </location>
</feature>
<feature type="region of interest" description="Disordered" evidence="1">
    <location>
        <begin position="20"/>
        <end position="135"/>
    </location>
</feature>
<evidence type="ECO:0000313" key="2">
    <source>
        <dbReference type="EMBL" id="KAJ3431173.1"/>
    </source>
</evidence>
<feature type="region of interest" description="Disordered" evidence="1">
    <location>
        <begin position="1238"/>
        <end position="1320"/>
    </location>
</feature>
<name>A0AAV7YN11_9EUKA</name>
<protein>
    <submittedName>
        <fullName evidence="2">Cell wall integrity/stress response component-like protein</fullName>
    </submittedName>
</protein>
<accession>A0AAV7YN11</accession>
<reference evidence="2" key="1">
    <citation type="submission" date="2022-08" db="EMBL/GenBank/DDBJ databases">
        <title>Novel sulphate-reducing endosymbionts in the free-living metamonad Anaeramoeba.</title>
        <authorList>
            <person name="Jerlstrom-Hultqvist J."/>
            <person name="Cepicka I."/>
            <person name="Gallot-Lavallee L."/>
            <person name="Salas-Leiva D."/>
            <person name="Curtis B.A."/>
            <person name="Zahonova K."/>
            <person name="Pipaliya S."/>
            <person name="Dacks J."/>
            <person name="Roger A.J."/>
        </authorList>
    </citation>
    <scope>NUCLEOTIDE SEQUENCE</scope>
    <source>
        <strain evidence="2">Busselton2</strain>
    </source>
</reference>
<sequence>MSQEETKIATLKNLSWTELKRNQDKLHFKKTPAKKKDSTPKKNTKKDFGDQQKTNSRKKSKSKSKSQKKIKKHKEKTKTQTKPKPNKESVTKLNTLKEKRKKEDNNFGRGLFIEKTKKTPSQNTDQNEKQNSSIHLNVSHKITRSSIKSLPSLYESMGDFSFALSRSQEDENLDLTKFQDIHQENFINQELELILIIQRLFASKSADINILIINSKGYHLPGVIQLQANDFRIIIFGVQKMIMKYVHPPKMKILLSTESKSVLKLQLNDEFSIMIKTMNDSDRFILWKIFLMFQWYTGDYVEGYPISGKILGEEIEIYSIVLRCLTNNYALFQVYIVDQDNKKHPSILKLDKNHLSIISESETPVVLKWEKNMIEIVLDDKRKRLIKLHVAGTVSGYSIYIVCQSSLSRKIIYECLKSFNKMSMNLHENLKNLYSLSKKSEFHTLFEIPEEDQLGIFVPTDSKISFGQNLIPKNIQSKKENYFENSYKQSDHLLKCLFDRYGRSYGLQHQSLSPLAVGNYMFSSYVTFEPNERNKPINKRIRDILQKKIAVFDVRLNYIQKKKQTKKKYQHGTISLTYSKMVIKTDNFKKEFEYNKRLQKIYLHSRVLTFLMLEINEDEKILIVSKSRFERDVFTNTFLVFLQENYNDFMRKNMVTHLSPNTMLSAISKRGCSLLEDEFSSSFDVVRDSKFQYSEDTSNIQFSSKITSSSYYTSSAGKPIESVAEQLEDVSITSYRASLFDSFGKYRSIVTITLYFDHFEVDFGERILKRVYTLFSRLFIFNNKSAFVHFNIDEYDFILMKFETYEERCGFTLDFNAKRRLNVHLGKSSIFKCWINSKLCEIVIRGDCFLVRETHDELFENSLLSKVNTSEDFMSNRGNEEKYFICEYTIKTDIEYMKEQQNKVKIHVGSHSYLELLVQSEKECDKLISVFNENRERFINQGACETLNKFGVKILNTKNSIPEGAEIDVTLDKVILTTSRPIENILENPIYLNNNYLKNNRIEEVDIQNSGNNFTGETESPDTSKIKNTNDFFKKELKINLFDQNTENSTKNYSRKGKKKAIDNDGGDDDDDDDDDNDTFNDEIGKKKPKNFFFSNKKKSYLNKKFQGLVNYSSASSVKKKQKTKNQKKKLRRAHSIDSNYIPKIFSKEINLKSAKTRSERVFKLSKFKIDLDPKNAKCCTIEFFNDKTLVLSFKTVDACELFISSLHVFDWKEDGSIYHGAKSFNIVLYALNTSSTSNNTSSNTLTNNSNNSIGNDNVNGNGNDYGSGSDSGNDDSNTKNNLNSTNSSKKNDVNQKNNLKSPRSNSFDDIKSKPPKVESISEGKEGCMIISYQYVTLTAKGEFKKSLITKTRLFAHPTDHRKLRILLEDQSHYLIEFERKSRGQTFIKRFRTMKRRFYSENGSQFLTKYQVILLDRKKNEIGEANLILTSKQITIESTNKTICQKLNQNTKIILHPTYLKVAKIMFPNIDPQIIRFSSQNERDKFGSESKQFLELLQIDIIKKEIPKKFRLAFLKHKCKTGNQGSISFTNEGCFIKQDKKNPGVFVPFSPVSKFIQLKKNFLAKFVLTNKINYTLKFENKEQTNQFLEHFNKRAWHSETRFVLFIQEKKLLKKSIIARFYLESLHITYKNSLEYKTFPIGKLKLTQNTQNGKILKVEYDSSSFNLIFPSSEEREQFLSEWKKKKKSFEEY</sequence>
<proteinExistence type="predicted"/>
<dbReference type="Proteomes" id="UP001146793">
    <property type="component" value="Unassembled WGS sequence"/>
</dbReference>